<dbReference type="VEuPathDB" id="FungiDB:P170DRAFT_351444"/>
<evidence type="ECO:0000313" key="1">
    <source>
        <dbReference type="EMBL" id="PLB51599.1"/>
    </source>
</evidence>
<keyword evidence="2" id="KW-1185">Reference proteome</keyword>
<protein>
    <submittedName>
        <fullName evidence="1">Uncharacterized protein</fullName>
    </submittedName>
</protein>
<dbReference type="AlphaFoldDB" id="A0A2I2GFE2"/>
<comment type="caution">
    <text evidence="1">The sequence shown here is derived from an EMBL/GenBank/DDBJ whole genome shotgun (WGS) entry which is preliminary data.</text>
</comment>
<dbReference type="Proteomes" id="UP000234275">
    <property type="component" value="Unassembled WGS sequence"/>
</dbReference>
<dbReference type="EMBL" id="MSFO01000002">
    <property type="protein sequence ID" value="PLB51599.1"/>
    <property type="molecule type" value="Genomic_DNA"/>
</dbReference>
<feature type="non-terminal residue" evidence="1">
    <location>
        <position position="1"/>
    </location>
</feature>
<dbReference type="GeneID" id="36551569"/>
<organism evidence="1 2">
    <name type="scientific">Aspergillus steynii IBT 23096</name>
    <dbReference type="NCBI Taxonomy" id="1392250"/>
    <lineage>
        <taxon>Eukaryota</taxon>
        <taxon>Fungi</taxon>
        <taxon>Dikarya</taxon>
        <taxon>Ascomycota</taxon>
        <taxon>Pezizomycotina</taxon>
        <taxon>Eurotiomycetes</taxon>
        <taxon>Eurotiomycetidae</taxon>
        <taxon>Eurotiales</taxon>
        <taxon>Aspergillaceae</taxon>
        <taxon>Aspergillus</taxon>
        <taxon>Aspergillus subgen. Circumdati</taxon>
    </lineage>
</organism>
<sequence>TSPNQKLFIVITEYFIISNFKYFKIFLGFPPLSGEYTRSYLFKIIFKILYKY</sequence>
<dbReference type="OrthoDB" id="4364441at2759"/>
<dbReference type="RefSeq" id="XP_024706901.1">
    <property type="nucleotide sequence ID" value="XM_024843869.1"/>
</dbReference>
<accession>A0A2I2GFE2</accession>
<gene>
    <name evidence="1" type="ORF">P170DRAFT_351444</name>
</gene>
<proteinExistence type="predicted"/>
<reference evidence="1 2" key="1">
    <citation type="submission" date="2016-12" db="EMBL/GenBank/DDBJ databases">
        <title>The genomes of Aspergillus section Nigri reveals drivers in fungal speciation.</title>
        <authorList>
            <consortium name="DOE Joint Genome Institute"/>
            <person name="Vesth T.C."/>
            <person name="Nybo J."/>
            <person name="Theobald S."/>
            <person name="Brandl J."/>
            <person name="Frisvad J.C."/>
            <person name="Nielsen K.F."/>
            <person name="Lyhne E.K."/>
            <person name="Kogle M.E."/>
            <person name="Kuo A."/>
            <person name="Riley R."/>
            <person name="Clum A."/>
            <person name="Nolan M."/>
            <person name="Lipzen A."/>
            <person name="Salamov A."/>
            <person name="Henrissat B."/>
            <person name="Wiebenga A."/>
            <person name="De Vries R.P."/>
            <person name="Grigoriev I.V."/>
            <person name="Mortensen U.H."/>
            <person name="Andersen M.R."/>
            <person name="Baker S.E."/>
        </authorList>
    </citation>
    <scope>NUCLEOTIDE SEQUENCE [LARGE SCALE GENOMIC DNA]</scope>
    <source>
        <strain evidence="1 2">IBT 23096</strain>
    </source>
</reference>
<evidence type="ECO:0000313" key="2">
    <source>
        <dbReference type="Proteomes" id="UP000234275"/>
    </source>
</evidence>
<name>A0A2I2GFE2_9EURO</name>